<dbReference type="EMBL" id="JAQQWI010000002">
    <property type="protein sequence ID" value="KAK8037723.1"/>
    <property type="molecule type" value="Genomic_DNA"/>
</dbReference>
<organism evidence="4 5">
    <name type="scientific">Apiospora marii</name>
    <dbReference type="NCBI Taxonomy" id="335849"/>
    <lineage>
        <taxon>Eukaryota</taxon>
        <taxon>Fungi</taxon>
        <taxon>Dikarya</taxon>
        <taxon>Ascomycota</taxon>
        <taxon>Pezizomycotina</taxon>
        <taxon>Sordariomycetes</taxon>
        <taxon>Xylariomycetidae</taxon>
        <taxon>Amphisphaeriales</taxon>
        <taxon>Apiosporaceae</taxon>
        <taxon>Apiospora</taxon>
    </lineage>
</organism>
<reference evidence="4 5" key="1">
    <citation type="submission" date="2023-01" db="EMBL/GenBank/DDBJ databases">
        <title>Analysis of 21 Apiospora genomes using comparative genomics revels a genus with tremendous synthesis potential of carbohydrate active enzymes and secondary metabolites.</title>
        <authorList>
            <person name="Sorensen T."/>
        </authorList>
    </citation>
    <scope>NUCLEOTIDE SEQUENCE [LARGE SCALE GENOMIC DNA]</scope>
    <source>
        <strain evidence="4 5">CBS 20057</strain>
    </source>
</reference>
<evidence type="ECO:0000259" key="2">
    <source>
        <dbReference type="Pfam" id="PF07632"/>
    </source>
</evidence>
<dbReference type="InterPro" id="IPR011483">
    <property type="entry name" value="Sde182_NH-like"/>
</dbReference>
<feature type="chain" id="PRO_5046184416" description="DUF1593 domain-containing protein" evidence="1">
    <location>
        <begin position="24"/>
        <end position="493"/>
    </location>
</feature>
<dbReference type="InterPro" id="IPR048527">
    <property type="entry name" value="Sde182_C"/>
</dbReference>
<keyword evidence="5" id="KW-1185">Reference proteome</keyword>
<sequence>MARSVWKTWGLCCLSLMALTTTATPVSMPALAARDSGSGARANATTTPKPRMIALTDVVGSDVEPDDMQSLVHLLSVADIFQIDGIVAVTGWNLDGSTEMYRVFEVIDAYEKDLPNLMKRSGQTAFLDDETDQFVGYWPSAAHLRGVVAEGQTTRGMGGVGDGRATNGSRLVTSVFDRDDPYARPVWVSFWGSGNTLAQSLWDVRKARPAAEVDKFLARIRVYTVTDQDRPFYPNDDYTDVPKTAQTWMRKTFGSKLFYIWSETAWRYLGQQVRDRWPQYQTEVQGKGALGSIYPDYKYIVEGDTSSWVYAWPGVNDPEDPSQWGFGGRFVNALSFDNKTRAYMDARDDDAAARCKEAISRTVQDQMNDFVSRIEWATTGSGNRNPAVVVNGDSSHQVALVEAAPGAEVTISGEGTADPDGDALSYAWSQDTGVVGAGWVEAIALGDATAQGVRFVVPEGAEGRDIHLMLRVVDNGAPALATWRRVIVRVAKI</sequence>
<accession>A0ABR1STS4</accession>
<dbReference type="InterPro" id="IPR036452">
    <property type="entry name" value="Ribo_hydro-like"/>
</dbReference>
<dbReference type="Gene3D" id="3.90.245.10">
    <property type="entry name" value="Ribonucleoside hydrolase-like"/>
    <property type="match status" value="1"/>
</dbReference>
<evidence type="ECO:0000259" key="3">
    <source>
        <dbReference type="Pfam" id="PF21027"/>
    </source>
</evidence>
<evidence type="ECO:0000313" key="5">
    <source>
        <dbReference type="Proteomes" id="UP001396898"/>
    </source>
</evidence>
<dbReference type="Pfam" id="PF21027">
    <property type="entry name" value="Sde0182_C"/>
    <property type="match status" value="1"/>
</dbReference>
<protein>
    <recommendedName>
        <fullName evidence="6">DUF1593 domain-containing protein</fullName>
    </recommendedName>
</protein>
<comment type="caution">
    <text evidence="4">The sequence shown here is derived from an EMBL/GenBank/DDBJ whole genome shotgun (WGS) entry which is preliminary data.</text>
</comment>
<evidence type="ECO:0000256" key="1">
    <source>
        <dbReference type="SAM" id="SignalP"/>
    </source>
</evidence>
<feature type="signal peptide" evidence="1">
    <location>
        <begin position="1"/>
        <end position="23"/>
    </location>
</feature>
<gene>
    <name evidence="4" type="ORF">PG991_001069</name>
</gene>
<evidence type="ECO:0008006" key="6">
    <source>
        <dbReference type="Google" id="ProtNLM"/>
    </source>
</evidence>
<dbReference type="InterPro" id="IPR013783">
    <property type="entry name" value="Ig-like_fold"/>
</dbReference>
<proteinExistence type="predicted"/>
<dbReference type="Pfam" id="PF07632">
    <property type="entry name" value="Sde182_NH-like"/>
    <property type="match status" value="1"/>
</dbReference>
<dbReference type="Proteomes" id="UP001396898">
    <property type="component" value="Unassembled WGS sequence"/>
</dbReference>
<name>A0ABR1STS4_9PEZI</name>
<evidence type="ECO:0000313" key="4">
    <source>
        <dbReference type="EMBL" id="KAK8037723.1"/>
    </source>
</evidence>
<keyword evidence="1" id="KW-0732">Signal</keyword>
<dbReference type="Gene3D" id="2.60.40.10">
    <property type="entry name" value="Immunoglobulins"/>
    <property type="match status" value="1"/>
</dbReference>
<feature type="domain" description="Cellulose-binding Sde182 nucleoside hydrolase-like" evidence="2">
    <location>
        <begin position="51"/>
        <end position="330"/>
    </location>
</feature>
<feature type="domain" description="Cellulose-binding Sde182 C-terminal" evidence="3">
    <location>
        <begin position="408"/>
        <end position="490"/>
    </location>
</feature>